<evidence type="ECO:0000256" key="2">
    <source>
        <dbReference type="SAM" id="Phobius"/>
    </source>
</evidence>
<evidence type="ECO:0000256" key="1">
    <source>
        <dbReference type="SAM" id="MobiDB-lite"/>
    </source>
</evidence>
<reference evidence="3 4" key="1">
    <citation type="journal article" date="2018" name="Sci. Rep.">
        <title>A complete Leishmania donovani reference genome identifies novel genetic variations associated with virulence.</title>
        <authorList>
            <person name="Lypaczewski P."/>
            <person name="Hoshizaki J."/>
            <person name="Zhang W.-W."/>
            <person name="McCall L.-I."/>
            <person name="Torcivia-Rodriguez J."/>
            <person name="Simonyan V."/>
            <person name="Kaur A."/>
            <person name="Dewar K."/>
            <person name="Matlashewski G."/>
        </authorList>
    </citation>
    <scope>NUCLEOTIDE SEQUENCE [LARGE SCALE GENOMIC DNA]</scope>
    <source>
        <strain evidence="3 4">LdCL</strain>
    </source>
</reference>
<feature type="transmembrane region" description="Helical" evidence="2">
    <location>
        <begin position="283"/>
        <end position="304"/>
    </location>
</feature>
<evidence type="ECO:0000313" key="3">
    <source>
        <dbReference type="EMBL" id="AYU83176.1"/>
    </source>
</evidence>
<dbReference type="VEuPathDB" id="TriTrypDB:LdBPK_353760.1"/>
<gene>
    <name evidence="3" type="ORF">LdCL_350042600</name>
</gene>
<protein>
    <recommendedName>
        <fullName evidence="5">Transmembrane protein</fullName>
    </recommendedName>
</protein>
<organism evidence="3 4">
    <name type="scientific">Leishmania donovani</name>
    <dbReference type="NCBI Taxonomy" id="5661"/>
    <lineage>
        <taxon>Eukaryota</taxon>
        <taxon>Discoba</taxon>
        <taxon>Euglenozoa</taxon>
        <taxon>Kinetoplastea</taxon>
        <taxon>Metakinetoplastina</taxon>
        <taxon>Trypanosomatida</taxon>
        <taxon>Trypanosomatidae</taxon>
        <taxon>Leishmaniinae</taxon>
        <taxon>Leishmania</taxon>
    </lineage>
</organism>
<feature type="transmembrane region" description="Helical" evidence="2">
    <location>
        <begin position="250"/>
        <end position="271"/>
    </location>
</feature>
<name>A0A3S7X9N6_LEIDO</name>
<keyword evidence="2" id="KW-1133">Transmembrane helix</keyword>
<keyword evidence="4" id="KW-1185">Reference proteome</keyword>
<dbReference type="VEuPathDB" id="TriTrypDB:LdCL_350042600"/>
<keyword evidence="2" id="KW-0472">Membrane</keyword>
<feature type="compositionally biased region" description="Low complexity" evidence="1">
    <location>
        <begin position="13"/>
        <end position="31"/>
    </location>
</feature>
<dbReference type="AlphaFoldDB" id="A0A3S7X9N6"/>
<proteinExistence type="predicted"/>
<evidence type="ECO:0008006" key="5">
    <source>
        <dbReference type="Google" id="ProtNLM"/>
    </source>
</evidence>
<dbReference type="VEuPathDB" id="TriTrypDB:LDHU3_35.4920"/>
<evidence type="ECO:0000313" key="4">
    <source>
        <dbReference type="Proteomes" id="UP000274082"/>
    </source>
</evidence>
<feature type="transmembrane region" description="Helical" evidence="2">
    <location>
        <begin position="216"/>
        <end position="238"/>
    </location>
</feature>
<dbReference type="OrthoDB" id="277282at2759"/>
<feature type="region of interest" description="Disordered" evidence="1">
    <location>
        <begin position="13"/>
        <end position="32"/>
    </location>
</feature>
<dbReference type="EMBL" id="CP029534">
    <property type="protein sequence ID" value="AYU83176.1"/>
    <property type="molecule type" value="Genomic_DNA"/>
</dbReference>
<accession>A0A3S7X9N6</accession>
<keyword evidence="2" id="KW-0812">Transmembrane</keyword>
<sequence>MVSWWPFQRGRQSAAAGGASPSPSSDAGCGDAKVPLSRSLMDTESFENVVTGKDREYGDSGVAYSQFDRMRGEQRIRRHGDGRASTMDVESIDMLVSRFENEFRQADAHMKAREAQRSVLQRYDYANDRRYQQWVAEQKEMREKLKIHWLDWMIDQPSDCLVYFLRVCTTAGFCFGAGRTAYLYRTMDKTYAKLNGVTLGSIAFHEITTSVAKGGAVALMGTIGMPVGDALTNLFMLLWSGDVSSPQRTWWHILNSSLCSGFLGGVAYVGFNYKQLTPWGVRALLSLSTGSGAAAGLYLGYVIYRPYAAQRTHNLYEPYWRPWHSRHQRDAGPSNVRGKYL</sequence>
<dbReference type="Proteomes" id="UP000274082">
    <property type="component" value="Chromosome 35"/>
</dbReference>